<keyword evidence="4" id="KW-1185">Reference proteome</keyword>
<sequence length="279" mass="31488">MARIDAHQHFWHFDPVRDAWITPNMAAIRRDFLPPDLAPLLARHGLAGCVAVQASQSEHETDFLLGLAAEYDFIKGVVGWVDLQAGTIWERLAHYSQFEKLKGFRHVLQGEADRALMLRPDFKRGLGALYAHGFTYDLLVLPDQLSYAAELAACFDRQPFVLDHIAKPLIKIGEIEPWWRDLQALAAHENVLCKVSGLVTEADWQHWQPQDFEPYLDVVFEAFGPSRVLFGSDWPVCNVAGGYDRLHALVADYVARLSASEQVQFWGGNAERFYGLATA</sequence>
<evidence type="ECO:0000259" key="2">
    <source>
        <dbReference type="Pfam" id="PF04909"/>
    </source>
</evidence>
<evidence type="ECO:0000313" key="4">
    <source>
        <dbReference type="Proteomes" id="UP001501243"/>
    </source>
</evidence>
<comment type="caution">
    <text evidence="3">The sequence shown here is derived from an EMBL/GenBank/DDBJ whole genome shotgun (WGS) entry which is preliminary data.</text>
</comment>
<comment type="similarity">
    <text evidence="1">Belongs to the metallo-dependent hydrolases superfamily.</text>
</comment>
<organism evidence="3 4">
    <name type="scientific">Hymenobacter ginsengisoli</name>
    <dbReference type="NCBI Taxonomy" id="1051626"/>
    <lineage>
        <taxon>Bacteria</taxon>
        <taxon>Pseudomonadati</taxon>
        <taxon>Bacteroidota</taxon>
        <taxon>Cytophagia</taxon>
        <taxon>Cytophagales</taxon>
        <taxon>Hymenobacteraceae</taxon>
        <taxon>Hymenobacter</taxon>
    </lineage>
</organism>
<dbReference type="EMBL" id="BAABGQ010000005">
    <property type="protein sequence ID" value="GAA4496680.1"/>
    <property type="molecule type" value="Genomic_DNA"/>
</dbReference>
<dbReference type="PANTHER" id="PTHR43569">
    <property type="entry name" value="AMIDOHYDROLASE"/>
    <property type="match status" value="1"/>
</dbReference>
<feature type="domain" description="Amidohydrolase-related" evidence="2">
    <location>
        <begin position="4"/>
        <end position="276"/>
    </location>
</feature>
<dbReference type="PANTHER" id="PTHR43569:SF2">
    <property type="entry name" value="AMIDOHYDROLASE-RELATED DOMAIN-CONTAINING PROTEIN"/>
    <property type="match status" value="1"/>
</dbReference>
<dbReference type="Proteomes" id="UP001501243">
    <property type="component" value="Unassembled WGS sequence"/>
</dbReference>
<dbReference type="Gene3D" id="3.20.20.140">
    <property type="entry name" value="Metal-dependent hydrolases"/>
    <property type="match status" value="1"/>
</dbReference>
<proteinExistence type="inferred from homology"/>
<gene>
    <name evidence="3" type="ORF">GCM10023172_10390</name>
</gene>
<reference evidence="4" key="1">
    <citation type="journal article" date="2019" name="Int. J. Syst. Evol. Microbiol.">
        <title>The Global Catalogue of Microorganisms (GCM) 10K type strain sequencing project: providing services to taxonomists for standard genome sequencing and annotation.</title>
        <authorList>
            <consortium name="The Broad Institute Genomics Platform"/>
            <consortium name="The Broad Institute Genome Sequencing Center for Infectious Disease"/>
            <person name="Wu L."/>
            <person name="Ma J."/>
        </authorList>
    </citation>
    <scope>NUCLEOTIDE SEQUENCE [LARGE SCALE GENOMIC DNA]</scope>
    <source>
        <strain evidence="4">JCM 17841</strain>
    </source>
</reference>
<evidence type="ECO:0000313" key="3">
    <source>
        <dbReference type="EMBL" id="GAA4496680.1"/>
    </source>
</evidence>
<dbReference type="InterPro" id="IPR032466">
    <property type="entry name" value="Metal_Hydrolase"/>
</dbReference>
<evidence type="ECO:0000256" key="1">
    <source>
        <dbReference type="ARBA" id="ARBA00038310"/>
    </source>
</evidence>
<protein>
    <submittedName>
        <fullName evidence="3">Amidohydrolase</fullName>
    </submittedName>
</protein>
<dbReference type="InterPro" id="IPR052350">
    <property type="entry name" value="Metallo-dep_Lactonases"/>
</dbReference>
<dbReference type="Pfam" id="PF04909">
    <property type="entry name" value="Amidohydro_2"/>
    <property type="match status" value="1"/>
</dbReference>
<dbReference type="RefSeq" id="WP_208132231.1">
    <property type="nucleotide sequence ID" value="NZ_BAABGQ010000005.1"/>
</dbReference>
<dbReference type="SUPFAM" id="SSF51556">
    <property type="entry name" value="Metallo-dependent hydrolases"/>
    <property type="match status" value="1"/>
</dbReference>
<name>A0ABP8Q2Z1_9BACT</name>
<dbReference type="InterPro" id="IPR006680">
    <property type="entry name" value="Amidohydro-rel"/>
</dbReference>
<accession>A0ABP8Q2Z1</accession>